<comment type="caution">
    <text evidence="1">The sequence shown here is derived from an EMBL/GenBank/DDBJ whole genome shotgun (WGS) entry which is preliminary data.</text>
</comment>
<accession>A0A6G4XHV0</accession>
<sequence>MGKPKPHEVPPPYRRFAGYCHVCDAGLQWEAGSRTTVVDREGDPSCEASFTGRHVLIPPNWRRARD</sequence>
<evidence type="ECO:0000313" key="2">
    <source>
        <dbReference type="Proteomes" id="UP000481109"/>
    </source>
</evidence>
<name>A0A6G4XHV0_9ACTN</name>
<reference evidence="1 2" key="1">
    <citation type="submission" date="2020-02" db="EMBL/GenBank/DDBJ databases">
        <title>Whole-genome analyses of novel actinobacteria.</title>
        <authorList>
            <person name="Sahin N."/>
            <person name="Tokatli A."/>
        </authorList>
    </citation>
    <scope>NUCLEOTIDE SEQUENCE [LARGE SCALE GENOMIC DNA]</scope>
    <source>
        <strain evidence="1 2">YC504</strain>
    </source>
</reference>
<dbReference type="RefSeq" id="WP_165331757.1">
    <property type="nucleotide sequence ID" value="NZ_JAAKZW010000031.1"/>
</dbReference>
<dbReference type="Proteomes" id="UP000481109">
    <property type="component" value="Unassembled WGS sequence"/>
</dbReference>
<organism evidence="1 2">
    <name type="scientific">Streptomyces mesophilus</name>
    <dbReference type="NCBI Taxonomy" id="1775132"/>
    <lineage>
        <taxon>Bacteria</taxon>
        <taxon>Bacillati</taxon>
        <taxon>Actinomycetota</taxon>
        <taxon>Actinomycetes</taxon>
        <taxon>Kitasatosporales</taxon>
        <taxon>Streptomycetaceae</taxon>
        <taxon>Streptomyces</taxon>
    </lineage>
</organism>
<evidence type="ECO:0000313" key="1">
    <source>
        <dbReference type="EMBL" id="NGO76284.1"/>
    </source>
</evidence>
<protein>
    <submittedName>
        <fullName evidence="1">Uncharacterized protein</fullName>
    </submittedName>
</protein>
<gene>
    <name evidence="1" type="ORF">G6045_11510</name>
</gene>
<dbReference type="EMBL" id="JAAKZW010000031">
    <property type="protein sequence ID" value="NGO76284.1"/>
    <property type="molecule type" value="Genomic_DNA"/>
</dbReference>
<proteinExistence type="predicted"/>
<keyword evidence="2" id="KW-1185">Reference proteome</keyword>
<dbReference type="AlphaFoldDB" id="A0A6G4XHV0"/>